<reference evidence="3 4" key="1">
    <citation type="submission" date="2016-07" db="EMBL/GenBank/DDBJ databases">
        <title>Pervasive Adenine N6-methylation of Active Genes in Fungi.</title>
        <authorList>
            <consortium name="DOE Joint Genome Institute"/>
            <person name="Mondo S.J."/>
            <person name="Dannebaum R.O."/>
            <person name="Kuo R.C."/>
            <person name="Labutti K."/>
            <person name="Haridas S."/>
            <person name="Kuo A."/>
            <person name="Salamov A."/>
            <person name="Ahrendt S.R."/>
            <person name="Lipzen A."/>
            <person name="Sullivan W."/>
            <person name="Andreopoulos W.B."/>
            <person name="Clum A."/>
            <person name="Lindquist E."/>
            <person name="Daum C."/>
            <person name="Ramamoorthy G.K."/>
            <person name="Gryganskyi A."/>
            <person name="Culley D."/>
            <person name="Magnuson J.K."/>
            <person name="James T.Y."/>
            <person name="O'Malley M.A."/>
            <person name="Stajich J.E."/>
            <person name="Spatafora J.W."/>
            <person name="Visel A."/>
            <person name="Grigoriev I.V."/>
        </authorList>
    </citation>
    <scope>NUCLEOTIDE SEQUENCE [LARGE SCALE GENOMIC DNA]</scope>
    <source>
        <strain evidence="3 4">ATCC 12442</strain>
    </source>
</reference>
<comment type="caution">
    <text evidence="3">The sequence shown here is derived from an EMBL/GenBank/DDBJ whole genome shotgun (WGS) entry which is preliminary data.</text>
</comment>
<proteinExistence type="predicted"/>
<feature type="signal peptide" evidence="2">
    <location>
        <begin position="1"/>
        <end position="21"/>
    </location>
</feature>
<protein>
    <submittedName>
        <fullName evidence="3">Uncharacterized protein</fullName>
    </submittedName>
</protein>
<dbReference type="RefSeq" id="XP_040745143.1">
    <property type="nucleotide sequence ID" value="XM_040887144.1"/>
</dbReference>
<dbReference type="EMBL" id="MCFD01000004">
    <property type="protein sequence ID" value="ORX71628.1"/>
    <property type="molecule type" value="Genomic_DNA"/>
</dbReference>
<feature type="chain" id="PRO_5012779136" evidence="2">
    <location>
        <begin position="22"/>
        <end position="202"/>
    </location>
</feature>
<evidence type="ECO:0000313" key="3">
    <source>
        <dbReference type="EMBL" id="ORX71628.1"/>
    </source>
</evidence>
<dbReference type="GeneID" id="63803792"/>
<evidence type="ECO:0000313" key="4">
    <source>
        <dbReference type="Proteomes" id="UP000193922"/>
    </source>
</evidence>
<organism evidence="3 4">
    <name type="scientific">Linderina pennispora</name>
    <dbReference type="NCBI Taxonomy" id="61395"/>
    <lineage>
        <taxon>Eukaryota</taxon>
        <taxon>Fungi</taxon>
        <taxon>Fungi incertae sedis</taxon>
        <taxon>Zoopagomycota</taxon>
        <taxon>Kickxellomycotina</taxon>
        <taxon>Kickxellomycetes</taxon>
        <taxon>Kickxellales</taxon>
        <taxon>Kickxellaceae</taxon>
        <taxon>Linderina</taxon>
    </lineage>
</organism>
<accession>A0A1Y1WE68</accession>
<keyword evidence="4" id="KW-1185">Reference proteome</keyword>
<evidence type="ECO:0000256" key="2">
    <source>
        <dbReference type="SAM" id="SignalP"/>
    </source>
</evidence>
<dbReference type="AlphaFoldDB" id="A0A1Y1WE68"/>
<keyword evidence="2" id="KW-0732">Signal</keyword>
<dbReference type="Proteomes" id="UP000193922">
    <property type="component" value="Unassembled WGS sequence"/>
</dbReference>
<feature type="region of interest" description="Disordered" evidence="1">
    <location>
        <begin position="117"/>
        <end position="172"/>
    </location>
</feature>
<gene>
    <name evidence="3" type="ORF">DL89DRAFT_266622</name>
</gene>
<evidence type="ECO:0000256" key="1">
    <source>
        <dbReference type="SAM" id="MobiDB-lite"/>
    </source>
</evidence>
<sequence>MLRSSTLAASFLALCATGSNTNIYLPEGYAVGVGSQGSPTPVLVPVPAQLPESTALFSTISGIITPVANIDAAATPTPASSYPGNQSGTQAEVGYTPQTGVAAEQFSLANASAAAQEHSSAYGHNGATTEAGTPGSLSSELGRLSGDQPSDHSVGSLSSKHHSASQLSSEQGSGAQSAISANGMATALLVVGTMLAATISNL</sequence>
<name>A0A1Y1WE68_9FUNG</name>
<feature type="compositionally biased region" description="Low complexity" evidence="1">
    <location>
        <begin position="135"/>
        <end position="169"/>
    </location>
</feature>